<evidence type="ECO:0000313" key="8">
    <source>
        <dbReference type="EMBL" id="EDS45435.1"/>
    </source>
</evidence>
<dbReference type="CDD" id="cd14683">
    <property type="entry name" value="PH-EXOC1"/>
    <property type="match status" value="1"/>
</dbReference>
<dbReference type="GO" id="GO:0005546">
    <property type="term" value="F:phosphatidylinositol-4,5-bisphosphate binding"/>
    <property type="evidence" value="ECO:0007669"/>
    <property type="project" value="TreeGrafter"/>
</dbReference>
<evidence type="ECO:0000256" key="6">
    <source>
        <dbReference type="SAM" id="MobiDB-lite"/>
    </source>
</evidence>
<dbReference type="VEuPathDB" id="VectorBase:CQUJHB010056"/>
<reference evidence="8" key="1">
    <citation type="submission" date="2007-03" db="EMBL/GenBank/DDBJ databases">
        <title>Annotation of Culex pipiens quinquefasciatus.</title>
        <authorList>
            <consortium name="The Broad Institute Genome Sequencing Platform"/>
            <person name="Atkinson P.W."/>
            <person name="Hemingway J."/>
            <person name="Christensen B.M."/>
            <person name="Higgs S."/>
            <person name="Kodira C."/>
            <person name="Hannick L."/>
            <person name="Megy K."/>
            <person name="O'Leary S."/>
            <person name="Pearson M."/>
            <person name="Haas B.J."/>
            <person name="Mauceli E."/>
            <person name="Wortman J.R."/>
            <person name="Lee N.H."/>
            <person name="Guigo R."/>
            <person name="Stanke M."/>
            <person name="Alvarado L."/>
            <person name="Amedeo P."/>
            <person name="Antoine C.H."/>
            <person name="Arensburger P."/>
            <person name="Bidwell S.L."/>
            <person name="Crawford M."/>
            <person name="Camaro F."/>
            <person name="Devon K."/>
            <person name="Engels R."/>
            <person name="Hammond M."/>
            <person name="Howarth C."/>
            <person name="Koehrsen M."/>
            <person name="Lawson D."/>
            <person name="Montgomery P."/>
            <person name="Nene V."/>
            <person name="Nusbaum C."/>
            <person name="Puiu D."/>
            <person name="Romero-Severson J."/>
            <person name="Severson D.W."/>
            <person name="Shumway M."/>
            <person name="Sisk P."/>
            <person name="Stolte C."/>
            <person name="Zeng Q."/>
            <person name="Eisenstadt E."/>
            <person name="Fraser-Liggett C."/>
            <person name="Strausberg R."/>
            <person name="Galagan J."/>
            <person name="Birren B."/>
            <person name="Collins F.H."/>
        </authorList>
    </citation>
    <scope>NUCLEOTIDE SEQUENCE [LARGE SCALE GENOMIC DNA]</scope>
    <source>
        <strain evidence="8">JHB</strain>
    </source>
</reference>
<dbReference type="Pfam" id="PF15277">
    <property type="entry name" value="Sec3-PIP2_bind"/>
    <property type="match status" value="1"/>
</dbReference>
<sequence>MAAGIKFLIQKEVFDALEERILSVCNVSKLLKKKKSSYLCLVASTKPRIVVTICQVKQYDKGVWKKKRTWALEEVKGVDGRNESPETHEFDVQLEKVYRWFAANLHERQNFITVLWKQLAKHVRVEERPVFKNVPKTWLTERSPEKMVGEGGKFGGIGGGGRGQEEDEDELDEMVESEDFHALTEKEETNLSKLIGECDYAISNAELFMEQLGKNLQELDGANIQSVLASEKQVDALMDQIETAILEAEKVEKRLDDYDEILCHIRDTMEKMGEKNQMIEIANTNNVKLLQELEKVVSQLDLPHVHQLALSDTDLTPKGLPAAIAAGKALQTAMNSDIDPALLRLTAVQDQRKRFEKWKAKFSQTVSRHLNNLFIHLGNLGDSQSPHSGTDINLPKHNSVHRELSAYAELMHWMKAMDRKAYDALIKVYTSSLSKVYDRDIRLFFEAAKQSISVKRFGSREDLNSSSMSNKLKLGQPSKQPVSQPYGILGINRELWGPGAEPVERQKFDSILEKVLAELEPVALSEQHFCIAFFQLDVISPTGKNTQTTLDMAAAIQDREQRDERDTAVVAIPQKRLDRQINEDVRRMMGELFSNLEQELNSFILSFEKLDSYYSLYVLVRLTQHVMSAQEGQSFLSMTFASALIHVKRNFDKFMNLQLQSIQEAKVPKRSKCGLLPYVENFEEFAVTAESIFKKTERRNDLDKWLVKLVEAIFEYIPVNAMDHAKTPHQVVKMENYHRMHSLLSQLKVGVLEQLKKDAKIRYNDALKAYVTKYFGRPLEKLNQFFEGVQQKVQQGVKETEISYQMAYSKQELRKVIAQYPAREVKKGLEQLYKKVEKHLCEEENLLQVVWRAMQEEFIAQYNSLELWIQRCYAGAMITLDFTIKDILDFFSEIARSH</sequence>
<dbReference type="EnsemblMetazoa" id="CPIJ017480-RA">
    <property type="protein sequence ID" value="CPIJ017480-PA"/>
    <property type="gene ID" value="CPIJ017480"/>
</dbReference>
<dbReference type="InParanoid" id="B0XDF7"/>
<evidence type="ECO:0000256" key="2">
    <source>
        <dbReference type="ARBA" id="ARBA00022448"/>
    </source>
</evidence>
<organism>
    <name type="scientific">Culex quinquefasciatus</name>
    <name type="common">Southern house mosquito</name>
    <name type="synonym">Culex pungens</name>
    <dbReference type="NCBI Taxonomy" id="7176"/>
    <lineage>
        <taxon>Eukaryota</taxon>
        <taxon>Metazoa</taxon>
        <taxon>Ecdysozoa</taxon>
        <taxon>Arthropoda</taxon>
        <taxon>Hexapoda</taxon>
        <taxon>Insecta</taxon>
        <taxon>Pterygota</taxon>
        <taxon>Neoptera</taxon>
        <taxon>Endopterygota</taxon>
        <taxon>Diptera</taxon>
        <taxon>Nematocera</taxon>
        <taxon>Culicoidea</taxon>
        <taxon>Culicidae</taxon>
        <taxon>Culicinae</taxon>
        <taxon>Culicini</taxon>
        <taxon>Culex</taxon>
        <taxon>Culex</taxon>
    </lineage>
</organism>
<feature type="domain" description="Exocyst complex component Sec3 PIP2-binding N-terminal" evidence="7">
    <location>
        <begin position="32"/>
        <end position="122"/>
    </location>
</feature>
<evidence type="ECO:0000256" key="5">
    <source>
        <dbReference type="SAM" id="Coils"/>
    </source>
</evidence>
<evidence type="ECO:0000256" key="3">
    <source>
        <dbReference type="ARBA" id="ARBA00022483"/>
    </source>
</evidence>
<evidence type="ECO:0000313" key="10">
    <source>
        <dbReference type="Proteomes" id="UP000002320"/>
    </source>
</evidence>
<dbReference type="PANTHER" id="PTHR16092:SF14">
    <property type="entry name" value="EXOCYST COMPLEX COMPONENT 1 ISOFORM X1"/>
    <property type="match status" value="1"/>
</dbReference>
<evidence type="ECO:0000256" key="1">
    <source>
        <dbReference type="ARBA" id="ARBA00006518"/>
    </source>
</evidence>
<dbReference type="Proteomes" id="UP000002320">
    <property type="component" value="Unassembled WGS sequence"/>
</dbReference>
<feature type="region of interest" description="Disordered" evidence="6">
    <location>
        <begin position="461"/>
        <end position="481"/>
    </location>
</feature>
<proteinExistence type="inferred from homology"/>
<dbReference type="PANTHER" id="PTHR16092">
    <property type="entry name" value="SEC3/SYNTAXIN-RELATED"/>
    <property type="match status" value="1"/>
</dbReference>
<dbReference type="GO" id="GO:0000145">
    <property type="term" value="C:exocyst"/>
    <property type="evidence" value="ECO:0007669"/>
    <property type="project" value="InterPro"/>
</dbReference>
<dbReference type="STRING" id="7176.B0XDF7"/>
<dbReference type="EMBL" id="DS232756">
    <property type="protein sequence ID" value="EDS45435.1"/>
    <property type="molecule type" value="Genomic_DNA"/>
</dbReference>
<feature type="compositionally biased region" description="Low complexity" evidence="6">
    <location>
        <begin position="464"/>
        <end position="474"/>
    </location>
</feature>
<dbReference type="InterPro" id="IPR048628">
    <property type="entry name" value="Sec3_C"/>
</dbReference>
<accession>B0XDF7</accession>
<dbReference type="HOGENOM" id="CLU_015381_1_0_1"/>
<reference evidence="9" key="2">
    <citation type="submission" date="2020-05" db="UniProtKB">
        <authorList>
            <consortium name="EnsemblMetazoa"/>
        </authorList>
    </citation>
    <scope>IDENTIFICATION</scope>
    <source>
        <strain evidence="9">JHB</strain>
    </source>
</reference>
<comment type="similarity">
    <text evidence="1">Belongs to the SEC3 family.</text>
</comment>
<gene>
    <name evidence="9" type="primary">6051203</name>
    <name evidence="8" type="ORF">CpipJ_CPIJ017480</name>
</gene>
<dbReference type="FunFam" id="2.30.29.90:FF:000005">
    <property type="entry name" value="Exocyst complex component 1"/>
    <property type="match status" value="1"/>
</dbReference>
<keyword evidence="3" id="KW-0268">Exocytosis</keyword>
<dbReference type="OMA" id="NQHVMSA"/>
<dbReference type="VEuPathDB" id="VectorBase:CPIJ017480"/>
<dbReference type="SMART" id="SM01313">
    <property type="entry name" value="Sec3-PIP2_bind"/>
    <property type="match status" value="1"/>
</dbReference>
<dbReference type="eggNOG" id="KOG2148">
    <property type="taxonomic scope" value="Eukaryota"/>
</dbReference>
<dbReference type="GO" id="GO:0006887">
    <property type="term" value="P:exocytosis"/>
    <property type="evidence" value="ECO:0007669"/>
    <property type="project" value="UniProtKB-KW"/>
</dbReference>
<dbReference type="Gene3D" id="2.30.29.90">
    <property type="match status" value="1"/>
</dbReference>
<evidence type="ECO:0000313" key="9">
    <source>
        <dbReference type="EnsemblMetazoa" id="CPIJ017480-PA"/>
    </source>
</evidence>
<evidence type="ECO:0000256" key="4">
    <source>
        <dbReference type="ARBA" id="ARBA00023054"/>
    </source>
</evidence>
<keyword evidence="4 5" id="KW-0175">Coiled coil</keyword>
<dbReference type="AlphaFoldDB" id="B0XDF7"/>
<dbReference type="GO" id="GO:0005886">
    <property type="term" value="C:plasma membrane"/>
    <property type="evidence" value="ECO:0007669"/>
    <property type="project" value="TreeGrafter"/>
</dbReference>
<dbReference type="OrthoDB" id="27109at2759"/>
<name>B0XDF7_CULQU</name>
<protein>
    <submittedName>
        <fullName evidence="8 9">Exocyst complex component 1</fullName>
    </submittedName>
</protein>
<dbReference type="Pfam" id="PF09763">
    <property type="entry name" value="Sec3_CC"/>
    <property type="match status" value="1"/>
</dbReference>
<dbReference type="InterPro" id="IPR019160">
    <property type="entry name" value="Sec3_CC"/>
</dbReference>
<evidence type="ECO:0000259" key="7">
    <source>
        <dbReference type="SMART" id="SM01313"/>
    </source>
</evidence>
<dbReference type="KEGG" id="cqu:CpipJ_CPIJ017480"/>
<feature type="coiled-coil region" evidence="5">
    <location>
        <begin position="234"/>
        <end position="261"/>
    </location>
</feature>
<dbReference type="GO" id="GO:0006893">
    <property type="term" value="P:Golgi to plasma membrane transport"/>
    <property type="evidence" value="ECO:0007669"/>
    <property type="project" value="TreeGrafter"/>
</dbReference>
<dbReference type="InterPro" id="IPR028258">
    <property type="entry name" value="Sec3-PIP2_bind"/>
</dbReference>
<keyword evidence="2" id="KW-0813">Transport</keyword>
<keyword evidence="10" id="KW-1185">Reference proteome</keyword>
<dbReference type="Pfam" id="PF20654">
    <property type="entry name" value="Sec3_C-term"/>
    <property type="match status" value="1"/>
</dbReference>
<dbReference type="FunCoup" id="B0XDF7">
    <property type="interactions" value="1936"/>
</dbReference>